<comment type="caution">
    <text evidence="3">The sequence shown here is derived from an EMBL/GenBank/DDBJ whole genome shotgun (WGS) entry which is preliminary data.</text>
</comment>
<sequence length="310" mass="34295">MKTFWTRIGLALLPLLLLGTFSVQAETLAASDTTRSGWWVLGMEASNNSSFFGRNTATRYPYVAPSVTYVHRTGLWASVSAYQLFNTEDYIDQLDMTLGYSFKIRKRLEVDLAYSHFTFGKHTPLVNASTTDALLVKTAYDWKYVYTSLTGSYIIGSGNDVFTVLENSRYIPLNPIWKGIIPVGLDPKVSITAGTQRFSETHTATTTRKKAASGGSSGSGPIGGILDPLKPGGGSKNPDDGTTEETTTTTTTTNVSRFRVLNYELKVPLVVYYGSFEFEPSWRYAIPVNKIKGDESRAQSFYTLSVKYTF</sequence>
<reference evidence="4" key="1">
    <citation type="journal article" date="2019" name="Int. J. Syst. Evol. Microbiol.">
        <title>The Global Catalogue of Microorganisms (GCM) 10K type strain sequencing project: providing services to taxonomists for standard genome sequencing and annotation.</title>
        <authorList>
            <consortium name="The Broad Institute Genomics Platform"/>
            <consortium name="The Broad Institute Genome Sequencing Center for Infectious Disease"/>
            <person name="Wu L."/>
            <person name="Ma J."/>
        </authorList>
    </citation>
    <scope>NUCLEOTIDE SEQUENCE [LARGE SCALE GENOMIC DNA]</scope>
    <source>
        <strain evidence="4">CGMCC 1.12749</strain>
    </source>
</reference>
<keyword evidence="4" id="KW-1185">Reference proteome</keyword>
<name>A0ABQ1VX92_9BACT</name>
<evidence type="ECO:0000256" key="1">
    <source>
        <dbReference type="SAM" id="MobiDB-lite"/>
    </source>
</evidence>
<dbReference type="EMBL" id="BMFP01000001">
    <property type="protein sequence ID" value="GGG03993.1"/>
    <property type="molecule type" value="Genomic_DNA"/>
</dbReference>
<gene>
    <name evidence="3" type="ORF">GCM10011323_05980</name>
</gene>
<feature type="signal peptide" evidence="2">
    <location>
        <begin position="1"/>
        <end position="25"/>
    </location>
</feature>
<protein>
    <recommendedName>
        <fullName evidence="5">DUF481 domain-containing protein</fullName>
    </recommendedName>
</protein>
<evidence type="ECO:0000313" key="3">
    <source>
        <dbReference type="EMBL" id="GGG03993.1"/>
    </source>
</evidence>
<evidence type="ECO:0000256" key="2">
    <source>
        <dbReference type="SAM" id="SignalP"/>
    </source>
</evidence>
<proteinExistence type="predicted"/>
<dbReference type="Proteomes" id="UP000634043">
    <property type="component" value="Unassembled WGS sequence"/>
</dbReference>
<evidence type="ECO:0000313" key="4">
    <source>
        <dbReference type="Proteomes" id="UP000634043"/>
    </source>
</evidence>
<accession>A0ABQ1VX92</accession>
<feature type="chain" id="PRO_5047364805" description="DUF481 domain-containing protein" evidence="2">
    <location>
        <begin position="26"/>
        <end position="310"/>
    </location>
</feature>
<dbReference type="RefSeq" id="WP_188500015.1">
    <property type="nucleotide sequence ID" value="NZ_BMFP01000001.1"/>
</dbReference>
<feature type="region of interest" description="Disordered" evidence="1">
    <location>
        <begin position="196"/>
        <end position="251"/>
    </location>
</feature>
<organism evidence="3 4">
    <name type="scientific">Pontibacter amylolyticus</name>
    <dbReference type="NCBI Taxonomy" id="1424080"/>
    <lineage>
        <taxon>Bacteria</taxon>
        <taxon>Pseudomonadati</taxon>
        <taxon>Bacteroidota</taxon>
        <taxon>Cytophagia</taxon>
        <taxon>Cytophagales</taxon>
        <taxon>Hymenobacteraceae</taxon>
        <taxon>Pontibacter</taxon>
    </lineage>
</organism>
<evidence type="ECO:0008006" key="5">
    <source>
        <dbReference type="Google" id="ProtNLM"/>
    </source>
</evidence>
<keyword evidence="2" id="KW-0732">Signal</keyword>